<accession>A0A835SNJ4</accession>
<dbReference type="InterPro" id="IPR001245">
    <property type="entry name" value="Ser-Thr/Tyr_kinase_cat_dom"/>
</dbReference>
<dbReference type="SUPFAM" id="SSF56112">
    <property type="entry name" value="Protein kinase-like (PK-like)"/>
    <property type="match status" value="1"/>
</dbReference>
<evidence type="ECO:0000313" key="3">
    <source>
        <dbReference type="Proteomes" id="UP000613740"/>
    </source>
</evidence>
<evidence type="ECO:0000313" key="2">
    <source>
        <dbReference type="EMBL" id="KAG2430343.1"/>
    </source>
</evidence>
<dbReference type="PANTHER" id="PTHR44329">
    <property type="entry name" value="SERINE/THREONINE-PROTEIN KINASE TNNI3K-RELATED"/>
    <property type="match status" value="1"/>
</dbReference>
<dbReference type="GO" id="GO:0005524">
    <property type="term" value="F:ATP binding"/>
    <property type="evidence" value="ECO:0007669"/>
    <property type="project" value="InterPro"/>
</dbReference>
<organism evidence="2 3">
    <name type="scientific">Chlamydomonas schloesseri</name>
    <dbReference type="NCBI Taxonomy" id="2026947"/>
    <lineage>
        <taxon>Eukaryota</taxon>
        <taxon>Viridiplantae</taxon>
        <taxon>Chlorophyta</taxon>
        <taxon>core chlorophytes</taxon>
        <taxon>Chlorophyceae</taxon>
        <taxon>CS clade</taxon>
        <taxon>Chlamydomonadales</taxon>
        <taxon>Chlamydomonadaceae</taxon>
        <taxon>Chlamydomonas</taxon>
    </lineage>
</organism>
<dbReference type="Gene3D" id="1.10.510.10">
    <property type="entry name" value="Transferase(Phosphotransferase) domain 1"/>
    <property type="match status" value="1"/>
</dbReference>
<name>A0A835SNJ4_9CHLO</name>
<feature type="non-terminal residue" evidence="2">
    <location>
        <position position="104"/>
    </location>
</feature>
<dbReference type="PROSITE" id="PS50011">
    <property type="entry name" value="PROTEIN_KINASE_DOM"/>
    <property type="match status" value="1"/>
</dbReference>
<dbReference type="AlphaFoldDB" id="A0A835SNJ4"/>
<protein>
    <recommendedName>
        <fullName evidence="1">Protein kinase domain-containing protein</fullName>
    </recommendedName>
</protein>
<dbReference type="GO" id="GO:0004674">
    <property type="term" value="F:protein serine/threonine kinase activity"/>
    <property type="evidence" value="ECO:0007669"/>
    <property type="project" value="TreeGrafter"/>
</dbReference>
<keyword evidence="3" id="KW-1185">Reference proteome</keyword>
<comment type="caution">
    <text evidence="2">The sequence shown here is derived from an EMBL/GenBank/DDBJ whole genome shotgun (WGS) entry which is preliminary data.</text>
</comment>
<dbReference type="InterPro" id="IPR011009">
    <property type="entry name" value="Kinase-like_dom_sf"/>
</dbReference>
<dbReference type="Proteomes" id="UP000613740">
    <property type="component" value="Unassembled WGS sequence"/>
</dbReference>
<evidence type="ECO:0000259" key="1">
    <source>
        <dbReference type="PROSITE" id="PS50011"/>
    </source>
</evidence>
<dbReference type="InterPro" id="IPR051681">
    <property type="entry name" value="Ser/Thr_Kinases-Pseudokinases"/>
</dbReference>
<feature type="domain" description="Protein kinase" evidence="1">
    <location>
        <begin position="1"/>
        <end position="99"/>
    </location>
</feature>
<dbReference type="OrthoDB" id="4062651at2759"/>
<dbReference type="Pfam" id="PF07714">
    <property type="entry name" value="PK_Tyr_Ser-Thr"/>
    <property type="match status" value="1"/>
</dbReference>
<sequence length="104" mass="11414">VTHIAPEGFKKGVRIDASVDVFSFGIIMWELVCGRGYRPYKELELDDIPAAVQAGARPVFPPGAHVPSAYKQLAAACWSQEPHRRPSAADVVSVVKEWLNAVRD</sequence>
<proteinExistence type="predicted"/>
<dbReference type="InterPro" id="IPR000719">
    <property type="entry name" value="Prot_kinase_dom"/>
</dbReference>
<gene>
    <name evidence="2" type="ORF">HYH02_013819</name>
</gene>
<reference evidence="2" key="1">
    <citation type="journal article" date="2020" name="bioRxiv">
        <title>Comparative genomics of Chlamydomonas.</title>
        <authorList>
            <person name="Craig R.J."/>
            <person name="Hasan A.R."/>
            <person name="Ness R.W."/>
            <person name="Keightley P.D."/>
        </authorList>
    </citation>
    <scope>NUCLEOTIDE SEQUENCE</scope>
    <source>
        <strain evidence="2">CCAP 11/173</strain>
    </source>
</reference>
<dbReference type="EMBL" id="JAEHOD010000080">
    <property type="protein sequence ID" value="KAG2430343.1"/>
    <property type="molecule type" value="Genomic_DNA"/>
</dbReference>